<organism evidence="8 9">
    <name type="scientific">Triparma columacea</name>
    <dbReference type="NCBI Taxonomy" id="722753"/>
    <lineage>
        <taxon>Eukaryota</taxon>
        <taxon>Sar</taxon>
        <taxon>Stramenopiles</taxon>
        <taxon>Ochrophyta</taxon>
        <taxon>Bolidophyceae</taxon>
        <taxon>Parmales</taxon>
        <taxon>Triparmaceae</taxon>
        <taxon>Triparma</taxon>
    </lineage>
</organism>
<feature type="compositionally biased region" description="Low complexity" evidence="6">
    <location>
        <begin position="24"/>
        <end position="43"/>
    </location>
</feature>
<dbReference type="PANTHER" id="PTHR43625:SF40">
    <property type="entry name" value="ALDO-KETO REDUCTASE YAKC [NADP(+)]"/>
    <property type="match status" value="1"/>
</dbReference>
<evidence type="ECO:0000256" key="4">
    <source>
        <dbReference type="ARBA" id="ARBA00023002"/>
    </source>
</evidence>
<dbReference type="GO" id="GO:0008270">
    <property type="term" value="F:zinc ion binding"/>
    <property type="evidence" value="ECO:0007669"/>
    <property type="project" value="UniProtKB-KW"/>
</dbReference>
<dbReference type="GO" id="GO:0005737">
    <property type="term" value="C:cytoplasm"/>
    <property type="evidence" value="ECO:0007669"/>
    <property type="project" value="TreeGrafter"/>
</dbReference>
<evidence type="ECO:0000256" key="6">
    <source>
        <dbReference type="SAM" id="MobiDB-lite"/>
    </source>
</evidence>
<dbReference type="AlphaFoldDB" id="A0A9W7GFW3"/>
<dbReference type="PROSITE" id="PS01358">
    <property type="entry name" value="ZF_RANBP2_1"/>
    <property type="match status" value="1"/>
</dbReference>
<protein>
    <recommendedName>
        <fullName evidence="7">RanBP2-type domain-containing protein</fullName>
    </recommendedName>
</protein>
<evidence type="ECO:0000256" key="1">
    <source>
        <dbReference type="ARBA" id="ARBA00022723"/>
    </source>
</evidence>
<evidence type="ECO:0000313" key="8">
    <source>
        <dbReference type="EMBL" id="GMI45059.1"/>
    </source>
</evidence>
<dbReference type="InterPro" id="IPR036812">
    <property type="entry name" value="NAD(P)_OxRdtase_dom_sf"/>
</dbReference>
<dbReference type="InterPro" id="IPR023210">
    <property type="entry name" value="NADP_OxRdtase_dom"/>
</dbReference>
<sequence length="461" mass="50619">MWKCQTCSFSNDTTLTNCDLCDANRTTTSTNTNTNTDTTNIDTTNKDEEEDKLSVNSSDDETDGKLRPENSSDFLLPPPPSTITVGTLTNVSPLGIGTLPLSVTYNLGSRPPTSEFRELVRYAVEKGVGWIDTADSYGRGEDQGELGYAENIIGEVIRDMSMRSTSNPSTFDSMSLRTRFGTKSGMSLISPDRWSPKKLLPSTVRSTIVQQRDRLGVNTIDLWSLHHVDSYTSEELEGILTVISSCQDEGLISNVGLCNATVEQVEKAMEIVRVAAVQNRYSVFDRTAEREGQESWGGGGVKRKEVGGEGKKWGGKRGMIHFCKENDITFFPYGCLGGVRRRNGKEDSDIISQFPEISTMAKGKGVSPEVMILAYYRQKFPQTLCLIVGCRSVGRVDELMKVGEVMFTEAEVEEIDRCGGGGGGGGGKNNGDWTCGVCGFLNFKSRSECFKSNCYGKKRFN</sequence>
<dbReference type="Gene3D" id="3.20.20.100">
    <property type="entry name" value="NADP-dependent oxidoreductase domain"/>
    <property type="match status" value="1"/>
</dbReference>
<feature type="region of interest" description="Disordered" evidence="6">
    <location>
        <begin position="24"/>
        <end position="79"/>
    </location>
</feature>
<keyword evidence="3" id="KW-0862">Zinc</keyword>
<dbReference type="OrthoDB" id="48988at2759"/>
<dbReference type="SUPFAM" id="SSF90209">
    <property type="entry name" value="Ran binding protein zinc finger-like"/>
    <property type="match status" value="2"/>
</dbReference>
<evidence type="ECO:0000256" key="5">
    <source>
        <dbReference type="PROSITE-ProRule" id="PRU00322"/>
    </source>
</evidence>
<evidence type="ECO:0000256" key="3">
    <source>
        <dbReference type="ARBA" id="ARBA00022833"/>
    </source>
</evidence>
<feature type="domain" description="RanBP2-type" evidence="7">
    <location>
        <begin position="1"/>
        <end position="27"/>
    </location>
</feature>
<comment type="caution">
    <text evidence="8">The sequence shown here is derived from an EMBL/GenBank/DDBJ whole genome shotgun (WGS) entry which is preliminary data.</text>
</comment>
<keyword evidence="9" id="KW-1185">Reference proteome</keyword>
<proteinExistence type="predicted"/>
<keyword evidence="2 5" id="KW-0863">Zinc-finger</keyword>
<accession>A0A9W7GFW3</accession>
<evidence type="ECO:0000259" key="7">
    <source>
        <dbReference type="PROSITE" id="PS50199"/>
    </source>
</evidence>
<reference evidence="9" key="1">
    <citation type="journal article" date="2023" name="Commun. Biol.">
        <title>Genome analysis of Parmales, the sister group of diatoms, reveals the evolutionary specialization of diatoms from phago-mixotrophs to photoautotrophs.</title>
        <authorList>
            <person name="Ban H."/>
            <person name="Sato S."/>
            <person name="Yoshikawa S."/>
            <person name="Yamada K."/>
            <person name="Nakamura Y."/>
            <person name="Ichinomiya M."/>
            <person name="Sato N."/>
            <person name="Blanc-Mathieu R."/>
            <person name="Endo H."/>
            <person name="Kuwata A."/>
            <person name="Ogata H."/>
        </authorList>
    </citation>
    <scope>NUCLEOTIDE SEQUENCE [LARGE SCALE GENOMIC DNA]</scope>
</reference>
<dbReference type="Gene3D" id="4.10.1060.10">
    <property type="entry name" value="Zinc finger, RanBP2-type"/>
    <property type="match status" value="1"/>
</dbReference>
<dbReference type="GO" id="GO:0016491">
    <property type="term" value="F:oxidoreductase activity"/>
    <property type="evidence" value="ECO:0007669"/>
    <property type="project" value="UniProtKB-KW"/>
</dbReference>
<dbReference type="InterPro" id="IPR036443">
    <property type="entry name" value="Znf_RanBP2_sf"/>
</dbReference>
<dbReference type="EMBL" id="BRYA01001533">
    <property type="protein sequence ID" value="GMI45059.1"/>
    <property type="molecule type" value="Genomic_DNA"/>
</dbReference>
<dbReference type="Pfam" id="PF00641">
    <property type="entry name" value="Zn_ribbon_RanBP"/>
    <property type="match status" value="1"/>
</dbReference>
<dbReference type="PANTHER" id="PTHR43625">
    <property type="entry name" value="AFLATOXIN B1 ALDEHYDE REDUCTASE"/>
    <property type="match status" value="1"/>
</dbReference>
<dbReference type="SUPFAM" id="SSF51430">
    <property type="entry name" value="NAD(P)-linked oxidoreductase"/>
    <property type="match status" value="1"/>
</dbReference>
<dbReference type="Proteomes" id="UP001165065">
    <property type="component" value="Unassembled WGS sequence"/>
</dbReference>
<name>A0A9W7GFW3_9STRA</name>
<dbReference type="InterPro" id="IPR050791">
    <property type="entry name" value="Aldo-Keto_reductase"/>
</dbReference>
<dbReference type="InterPro" id="IPR001876">
    <property type="entry name" value="Znf_RanBP2"/>
</dbReference>
<dbReference type="SMART" id="SM00547">
    <property type="entry name" value="ZnF_RBZ"/>
    <property type="match status" value="2"/>
</dbReference>
<dbReference type="Pfam" id="PF00248">
    <property type="entry name" value="Aldo_ket_red"/>
    <property type="match status" value="2"/>
</dbReference>
<gene>
    <name evidence="8" type="ORF">TrCOL_g136</name>
</gene>
<evidence type="ECO:0000313" key="9">
    <source>
        <dbReference type="Proteomes" id="UP001165065"/>
    </source>
</evidence>
<dbReference type="PROSITE" id="PS50199">
    <property type="entry name" value="ZF_RANBP2_2"/>
    <property type="match status" value="1"/>
</dbReference>
<evidence type="ECO:0000256" key="2">
    <source>
        <dbReference type="ARBA" id="ARBA00022771"/>
    </source>
</evidence>
<keyword evidence="4" id="KW-0560">Oxidoreductase</keyword>
<keyword evidence="1" id="KW-0479">Metal-binding</keyword>